<reference evidence="1" key="1">
    <citation type="submission" date="2023-08" db="EMBL/GenBank/DDBJ databases">
        <authorList>
            <person name="Alioto T."/>
            <person name="Alioto T."/>
            <person name="Gomez Garrido J."/>
        </authorList>
    </citation>
    <scope>NUCLEOTIDE SEQUENCE</scope>
</reference>
<dbReference type="Proteomes" id="UP001162480">
    <property type="component" value="Chromosome 10"/>
</dbReference>
<dbReference type="EMBL" id="OX597823">
    <property type="protein sequence ID" value="CAI9729073.1"/>
    <property type="molecule type" value="Genomic_DNA"/>
</dbReference>
<protein>
    <submittedName>
        <fullName evidence="1">Uncharacterized protein</fullName>
    </submittedName>
</protein>
<evidence type="ECO:0000313" key="2">
    <source>
        <dbReference type="Proteomes" id="UP001162480"/>
    </source>
</evidence>
<accession>A0AA36B7X0</accession>
<proteinExistence type="predicted"/>
<evidence type="ECO:0000313" key="1">
    <source>
        <dbReference type="EMBL" id="CAI9729073.1"/>
    </source>
</evidence>
<gene>
    <name evidence="1" type="ORF">OCTVUL_1B011954</name>
</gene>
<sequence>MFHLPSSSCAVLTVKAVCHLQIEAFVLNLPSHCHTVKTVQHCQGRSICLEWKTHHLDLEMLDETKSYETILFAMDKNTKPS</sequence>
<keyword evidence="2" id="KW-1185">Reference proteome</keyword>
<name>A0AA36B7X0_OCTVU</name>
<dbReference type="AlphaFoldDB" id="A0AA36B7X0"/>
<organism evidence="1 2">
    <name type="scientific">Octopus vulgaris</name>
    <name type="common">Common octopus</name>
    <dbReference type="NCBI Taxonomy" id="6645"/>
    <lineage>
        <taxon>Eukaryota</taxon>
        <taxon>Metazoa</taxon>
        <taxon>Spiralia</taxon>
        <taxon>Lophotrochozoa</taxon>
        <taxon>Mollusca</taxon>
        <taxon>Cephalopoda</taxon>
        <taxon>Coleoidea</taxon>
        <taxon>Octopodiformes</taxon>
        <taxon>Octopoda</taxon>
        <taxon>Incirrata</taxon>
        <taxon>Octopodidae</taxon>
        <taxon>Octopus</taxon>
    </lineage>
</organism>